<protein>
    <submittedName>
        <fullName evidence="8">Uncharacterized protein</fullName>
    </submittedName>
</protein>
<dbReference type="PANTHER" id="PTHR48061:SF2">
    <property type="entry name" value="RECEPTOR LIKE PROTEIN 30-LIKE"/>
    <property type="match status" value="1"/>
</dbReference>
<dbReference type="Proteomes" id="UP001054252">
    <property type="component" value="Unassembled WGS sequence"/>
</dbReference>
<evidence type="ECO:0000313" key="8">
    <source>
        <dbReference type="EMBL" id="GKV22030.1"/>
    </source>
</evidence>
<evidence type="ECO:0000256" key="4">
    <source>
        <dbReference type="ARBA" id="ARBA00022989"/>
    </source>
</evidence>
<comment type="caution">
    <text evidence="8">The sequence shown here is derived from an EMBL/GenBank/DDBJ whole genome shotgun (WGS) entry which is preliminary data.</text>
</comment>
<keyword evidence="6" id="KW-0675">Receptor</keyword>
<evidence type="ECO:0000313" key="9">
    <source>
        <dbReference type="Proteomes" id="UP001054252"/>
    </source>
</evidence>
<name>A0AAV5KBT2_9ROSI</name>
<reference evidence="8 9" key="1">
    <citation type="journal article" date="2021" name="Commun. Biol.">
        <title>The genome of Shorea leprosula (Dipterocarpaceae) highlights the ecological relevance of drought in aseasonal tropical rainforests.</title>
        <authorList>
            <person name="Ng K.K.S."/>
            <person name="Kobayashi M.J."/>
            <person name="Fawcett J.A."/>
            <person name="Hatakeyama M."/>
            <person name="Paape T."/>
            <person name="Ng C.H."/>
            <person name="Ang C.C."/>
            <person name="Tnah L.H."/>
            <person name="Lee C.T."/>
            <person name="Nishiyama T."/>
            <person name="Sese J."/>
            <person name="O'Brien M.J."/>
            <person name="Copetti D."/>
            <person name="Mohd Noor M.I."/>
            <person name="Ong R.C."/>
            <person name="Putra M."/>
            <person name="Sireger I.Z."/>
            <person name="Indrioko S."/>
            <person name="Kosugi Y."/>
            <person name="Izuno A."/>
            <person name="Isagi Y."/>
            <person name="Lee S.L."/>
            <person name="Shimizu K.K."/>
        </authorList>
    </citation>
    <scope>NUCLEOTIDE SEQUENCE [LARGE SCALE GENOMIC DNA]</scope>
    <source>
        <strain evidence="8">214</strain>
    </source>
</reference>
<keyword evidence="9" id="KW-1185">Reference proteome</keyword>
<proteinExistence type="predicted"/>
<keyword evidence="2" id="KW-0812">Transmembrane</keyword>
<evidence type="ECO:0000256" key="5">
    <source>
        <dbReference type="ARBA" id="ARBA00023136"/>
    </source>
</evidence>
<keyword evidence="4" id="KW-1133">Transmembrane helix</keyword>
<organism evidence="8 9">
    <name type="scientific">Rubroshorea leprosula</name>
    <dbReference type="NCBI Taxonomy" id="152421"/>
    <lineage>
        <taxon>Eukaryota</taxon>
        <taxon>Viridiplantae</taxon>
        <taxon>Streptophyta</taxon>
        <taxon>Embryophyta</taxon>
        <taxon>Tracheophyta</taxon>
        <taxon>Spermatophyta</taxon>
        <taxon>Magnoliopsida</taxon>
        <taxon>eudicotyledons</taxon>
        <taxon>Gunneridae</taxon>
        <taxon>Pentapetalae</taxon>
        <taxon>rosids</taxon>
        <taxon>malvids</taxon>
        <taxon>Malvales</taxon>
        <taxon>Dipterocarpaceae</taxon>
        <taxon>Rubroshorea</taxon>
    </lineage>
</organism>
<evidence type="ECO:0000256" key="1">
    <source>
        <dbReference type="ARBA" id="ARBA00004479"/>
    </source>
</evidence>
<dbReference type="InterPro" id="IPR046956">
    <property type="entry name" value="RLP23-like"/>
</dbReference>
<dbReference type="EMBL" id="BPVZ01000059">
    <property type="protein sequence ID" value="GKV22030.1"/>
    <property type="molecule type" value="Genomic_DNA"/>
</dbReference>
<dbReference type="PANTHER" id="PTHR48061">
    <property type="entry name" value="LEUCINE-RICH REPEAT RECEPTOR PROTEIN KINASE EMS1-LIKE-RELATED"/>
    <property type="match status" value="1"/>
</dbReference>
<evidence type="ECO:0000256" key="7">
    <source>
        <dbReference type="ARBA" id="ARBA00023180"/>
    </source>
</evidence>
<gene>
    <name evidence="8" type="ORF">SLEP1_g31933</name>
</gene>
<dbReference type="AlphaFoldDB" id="A0AAV5KBT2"/>
<evidence type="ECO:0000256" key="6">
    <source>
        <dbReference type="ARBA" id="ARBA00023170"/>
    </source>
</evidence>
<accession>A0AAV5KBT2</accession>
<evidence type="ECO:0000256" key="3">
    <source>
        <dbReference type="ARBA" id="ARBA00022729"/>
    </source>
</evidence>
<comment type="subcellular location">
    <subcellularLocation>
        <location evidence="1">Membrane</location>
        <topology evidence="1">Single-pass type I membrane protein</topology>
    </subcellularLocation>
</comment>
<dbReference type="GO" id="GO:0016020">
    <property type="term" value="C:membrane"/>
    <property type="evidence" value="ECO:0007669"/>
    <property type="project" value="UniProtKB-SubCell"/>
</dbReference>
<keyword evidence="5" id="KW-0472">Membrane</keyword>
<keyword evidence="3" id="KW-0732">Signal</keyword>
<sequence length="96" mass="10728">MASLVTLDLSFEFLMVGGSLKLENPNLVMLVWNLKELIHLYLDGINISAQGKEWCQANLSSSLLNLQLAATNLQEVPEKIFQVLTLKTQLIDQLIS</sequence>
<evidence type="ECO:0000256" key="2">
    <source>
        <dbReference type="ARBA" id="ARBA00022692"/>
    </source>
</evidence>
<keyword evidence="7" id="KW-0325">Glycoprotein</keyword>